<feature type="transmembrane region" description="Helical" evidence="13">
    <location>
        <begin position="217"/>
        <end position="239"/>
    </location>
</feature>
<comment type="caution">
    <text evidence="15">The sequence shown here is derived from an EMBL/GenBank/DDBJ whole genome shotgun (WGS) entry which is preliminary data.</text>
</comment>
<dbReference type="EC" id="7.2.1.3" evidence="11"/>
<comment type="cofactor">
    <cofactor evidence="1">
        <name>heme b</name>
        <dbReference type="ChEBI" id="CHEBI:60344"/>
    </cofactor>
</comment>
<evidence type="ECO:0000256" key="6">
    <source>
        <dbReference type="ARBA" id="ARBA00022723"/>
    </source>
</evidence>
<evidence type="ECO:0000256" key="10">
    <source>
        <dbReference type="ARBA" id="ARBA00023136"/>
    </source>
</evidence>
<feature type="transmembrane region" description="Helical" evidence="13">
    <location>
        <begin position="179"/>
        <end position="205"/>
    </location>
</feature>
<keyword evidence="3" id="KW-0813">Transport</keyword>
<evidence type="ECO:0000256" key="4">
    <source>
        <dbReference type="ARBA" id="ARBA00022617"/>
    </source>
</evidence>
<keyword evidence="8 13" id="KW-1133">Transmembrane helix</keyword>
<keyword evidence="4" id="KW-0349">Heme</keyword>
<gene>
    <name evidence="15" type="ORF">ABMA27_003580</name>
</gene>
<evidence type="ECO:0000256" key="9">
    <source>
        <dbReference type="ARBA" id="ARBA00023004"/>
    </source>
</evidence>
<feature type="transmembrane region" description="Helical" evidence="13">
    <location>
        <begin position="46"/>
        <end position="68"/>
    </location>
</feature>
<feature type="transmembrane region" description="Helical" evidence="13">
    <location>
        <begin position="74"/>
        <end position="95"/>
    </location>
</feature>
<dbReference type="InterPro" id="IPR045150">
    <property type="entry name" value="CYB561D1/2"/>
</dbReference>
<protein>
    <recommendedName>
        <fullName evidence="11">ascorbate ferrireductase (transmembrane)</fullName>
        <ecNumber evidence="11">7.2.1.3</ecNumber>
    </recommendedName>
</protein>
<keyword evidence="7" id="KW-0249">Electron transport</keyword>
<evidence type="ECO:0000256" key="8">
    <source>
        <dbReference type="ARBA" id="ARBA00022989"/>
    </source>
</evidence>
<evidence type="ECO:0000256" key="1">
    <source>
        <dbReference type="ARBA" id="ARBA00001970"/>
    </source>
</evidence>
<feature type="region of interest" description="Disordered" evidence="12">
    <location>
        <begin position="1"/>
        <end position="30"/>
    </location>
</feature>
<dbReference type="EMBL" id="JBEUOH010000015">
    <property type="protein sequence ID" value="KAL0878486.1"/>
    <property type="molecule type" value="Genomic_DNA"/>
</dbReference>
<keyword evidence="10 13" id="KW-0472">Membrane</keyword>
<evidence type="ECO:0000256" key="7">
    <source>
        <dbReference type="ARBA" id="ARBA00022982"/>
    </source>
</evidence>
<organism evidence="15 16">
    <name type="scientific">Loxostege sticticalis</name>
    <name type="common">Beet webworm moth</name>
    <dbReference type="NCBI Taxonomy" id="481309"/>
    <lineage>
        <taxon>Eukaryota</taxon>
        <taxon>Metazoa</taxon>
        <taxon>Ecdysozoa</taxon>
        <taxon>Arthropoda</taxon>
        <taxon>Hexapoda</taxon>
        <taxon>Insecta</taxon>
        <taxon>Pterygota</taxon>
        <taxon>Neoptera</taxon>
        <taxon>Endopterygota</taxon>
        <taxon>Lepidoptera</taxon>
        <taxon>Glossata</taxon>
        <taxon>Ditrysia</taxon>
        <taxon>Pyraloidea</taxon>
        <taxon>Crambidae</taxon>
        <taxon>Pyraustinae</taxon>
        <taxon>Loxostege</taxon>
    </lineage>
</organism>
<evidence type="ECO:0000259" key="14">
    <source>
        <dbReference type="PROSITE" id="PS50939"/>
    </source>
</evidence>
<evidence type="ECO:0000256" key="5">
    <source>
        <dbReference type="ARBA" id="ARBA00022692"/>
    </source>
</evidence>
<evidence type="ECO:0000256" key="12">
    <source>
        <dbReference type="SAM" id="MobiDB-lite"/>
    </source>
</evidence>
<proteinExistence type="predicted"/>
<accession>A0ABR3HPI7</accession>
<dbReference type="PROSITE" id="PS50939">
    <property type="entry name" value="CYTOCHROME_B561"/>
    <property type="match status" value="1"/>
</dbReference>
<feature type="compositionally biased region" description="Polar residues" evidence="12">
    <location>
        <begin position="1"/>
        <end position="12"/>
    </location>
</feature>
<evidence type="ECO:0000256" key="11">
    <source>
        <dbReference type="ARBA" id="ARBA00024225"/>
    </source>
</evidence>
<keyword evidence="5 13" id="KW-0812">Transmembrane</keyword>
<keyword evidence="9" id="KW-0408">Iron</keyword>
<keyword evidence="6" id="KW-0479">Metal-binding</keyword>
<evidence type="ECO:0000256" key="3">
    <source>
        <dbReference type="ARBA" id="ARBA00022448"/>
    </source>
</evidence>
<name>A0ABR3HPI7_LOXSC</name>
<dbReference type="Gene3D" id="1.20.120.1770">
    <property type="match status" value="1"/>
</dbReference>
<dbReference type="PANTHER" id="PTHR15422">
    <property type="entry name" value="OS05G0565100 PROTEIN"/>
    <property type="match status" value="1"/>
</dbReference>
<feature type="domain" description="Cytochrome b561" evidence="14">
    <location>
        <begin position="43"/>
        <end position="239"/>
    </location>
</feature>
<keyword evidence="16" id="KW-1185">Reference proteome</keyword>
<reference evidence="15 16" key="1">
    <citation type="submission" date="2024-06" db="EMBL/GenBank/DDBJ databases">
        <title>A chromosome-level genome assembly of beet webworm, Loxostege sticticalis.</title>
        <authorList>
            <person name="Zhang Y."/>
        </authorList>
    </citation>
    <scope>NUCLEOTIDE SEQUENCE [LARGE SCALE GENOMIC DNA]</scope>
    <source>
        <strain evidence="15">AQ026</strain>
        <tissue evidence="15">Whole body</tissue>
    </source>
</reference>
<feature type="transmembrane region" description="Helical" evidence="13">
    <location>
        <begin position="115"/>
        <end position="132"/>
    </location>
</feature>
<comment type="subcellular location">
    <subcellularLocation>
        <location evidence="2">Membrane</location>
        <topology evidence="2">Multi-pass membrane protein</topology>
    </subcellularLocation>
</comment>
<dbReference type="PANTHER" id="PTHR15422:SF43">
    <property type="entry name" value="ASCORBATE FERRIREDUCTASE (TRANSMEMBRANE)"/>
    <property type="match status" value="1"/>
</dbReference>
<evidence type="ECO:0000313" key="16">
    <source>
        <dbReference type="Proteomes" id="UP001549920"/>
    </source>
</evidence>
<dbReference type="Proteomes" id="UP001549920">
    <property type="component" value="Unassembled WGS sequence"/>
</dbReference>
<dbReference type="SMART" id="SM00665">
    <property type="entry name" value="B561"/>
    <property type="match status" value="1"/>
</dbReference>
<dbReference type="Pfam" id="PF03188">
    <property type="entry name" value="Cytochrom_B561"/>
    <property type="match status" value="1"/>
</dbReference>
<evidence type="ECO:0000256" key="13">
    <source>
        <dbReference type="SAM" id="Phobius"/>
    </source>
</evidence>
<dbReference type="InterPro" id="IPR006593">
    <property type="entry name" value="Cyt_b561/ferric_Rdtase_TM"/>
</dbReference>
<sequence>MPPNFSDVSPPTQIDFVDGPPKDTAAAPEPTSSQAALKVVRSVTTLATHMLIGIVVGSLLLATVRFMTPGATKTHIILCVIGFQMLMAEGILCLAPDSWCSTLSLKHQRWVHTGLQLGGAVLALVGCFIKVVDTGVNFQTYHGQFALASMVFTTISLVNGCASLFAYELRKCIPSIVSRLTHICFGTVALITASISLCFGMNYVWFVSFLSREYANALLVMVGALTTIVIINPLLTFYAKFSGAISS</sequence>
<evidence type="ECO:0000313" key="15">
    <source>
        <dbReference type="EMBL" id="KAL0878486.1"/>
    </source>
</evidence>
<evidence type="ECO:0000256" key="2">
    <source>
        <dbReference type="ARBA" id="ARBA00004141"/>
    </source>
</evidence>
<feature type="transmembrane region" description="Helical" evidence="13">
    <location>
        <begin position="144"/>
        <end position="167"/>
    </location>
</feature>